<keyword evidence="6" id="KW-0375">Hydrogen ion transport</keyword>
<evidence type="ECO:0000256" key="7">
    <source>
        <dbReference type="ARBA" id="ARBA00022989"/>
    </source>
</evidence>
<feature type="transmembrane region" description="Helical" evidence="12">
    <location>
        <begin position="94"/>
        <end position="115"/>
    </location>
</feature>
<dbReference type="PANTHER" id="PTHR11410:SF0">
    <property type="entry name" value="ATP SYNTHASE SUBUNIT A"/>
    <property type="match status" value="1"/>
</dbReference>
<dbReference type="GO" id="GO:0045259">
    <property type="term" value="C:proton-transporting ATP synthase complex"/>
    <property type="evidence" value="ECO:0007669"/>
    <property type="project" value="UniProtKB-KW"/>
</dbReference>
<keyword evidence="3" id="KW-0813">Transport</keyword>
<dbReference type="NCBIfam" id="TIGR01131">
    <property type="entry name" value="ATP_synt_6_or_A"/>
    <property type="match status" value="1"/>
</dbReference>
<dbReference type="PANTHER" id="PTHR11410">
    <property type="entry name" value="ATP SYNTHASE SUBUNIT A"/>
    <property type="match status" value="1"/>
</dbReference>
<dbReference type="EMBL" id="KF148053">
    <property type="protein sequence ID" value="AGT53693.1"/>
    <property type="molecule type" value="Genomic_DNA"/>
</dbReference>
<feature type="transmembrane region" description="Helical" evidence="12">
    <location>
        <begin position="167"/>
        <end position="188"/>
    </location>
</feature>
<keyword evidence="4" id="KW-0138">CF(0)</keyword>
<evidence type="ECO:0000256" key="6">
    <source>
        <dbReference type="ARBA" id="ARBA00022781"/>
    </source>
</evidence>
<keyword evidence="8" id="KW-0406">Ion transport</keyword>
<evidence type="ECO:0000256" key="4">
    <source>
        <dbReference type="ARBA" id="ARBA00022547"/>
    </source>
</evidence>
<dbReference type="InterPro" id="IPR023011">
    <property type="entry name" value="ATP_synth_F0_asu_AS"/>
</dbReference>
<dbReference type="InterPro" id="IPR045083">
    <property type="entry name" value="ATP_synth_F0_asu_bact/mt"/>
</dbReference>
<dbReference type="Pfam" id="PF00119">
    <property type="entry name" value="ATP-synt_A"/>
    <property type="match status" value="1"/>
</dbReference>
<dbReference type="InterPro" id="IPR035908">
    <property type="entry name" value="F0_ATP_A_sf"/>
</dbReference>
<dbReference type="GO" id="GO:0046933">
    <property type="term" value="F:proton-transporting ATP synthase activity, rotational mechanism"/>
    <property type="evidence" value="ECO:0007669"/>
    <property type="project" value="TreeGrafter"/>
</dbReference>
<proteinExistence type="inferred from homology"/>
<dbReference type="GeneID" id="19591311"/>
<comment type="subcellular location">
    <subcellularLocation>
        <location evidence="1">Membrane</location>
        <topology evidence="1">Multi-pass membrane protein</topology>
    </subcellularLocation>
    <subcellularLocation>
        <location evidence="11">Mitochondrion inner membrane</location>
        <topology evidence="11">Multi-pass membrane protein</topology>
    </subcellularLocation>
</comment>
<feature type="transmembrane region" description="Helical" evidence="12">
    <location>
        <begin position="195"/>
        <end position="215"/>
    </location>
</feature>
<geneLocation type="mitochondrion" evidence="13"/>
<dbReference type="PRINTS" id="PR00123">
    <property type="entry name" value="ATPASEA"/>
</dbReference>
<name>A0A059Q546_APLKU</name>
<gene>
    <name evidence="13" type="primary">ATP6</name>
</gene>
<evidence type="ECO:0000256" key="8">
    <source>
        <dbReference type="ARBA" id="ARBA00023065"/>
    </source>
</evidence>
<keyword evidence="7 12" id="KW-1133">Transmembrane helix</keyword>
<feature type="transmembrane region" description="Helical" evidence="12">
    <location>
        <begin position="127"/>
        <end position="147"/>
    </location>
</feature>
<evidence type="ECO:0000313" key="13">
    <source>
        <dbReference type="EMBL" id="AGT53693.1"/>
    </source>
</evidence>
<dbReference type="Gene3D" id="1.20.120.220">
    <property type="entry name" value="ATP synthase, F0 complex, subunit A"/>
    <property type="match status" value="1"/>
</dbReference>
<keyword evidence="9 12" id="KW-0472">Membrane</keyword>
<sequence>MMSDLFSSLDCGQLGSLSLFLWFSPITVASMFFVSSTWTVHPAGMLMLMIALNSDTRAKALLPMPLFLFSLMFYLVTLNLIGLVPFVYGVTSNLWVAASLALVLWGLLLVSGAVIDPVSSAAHLTPAGAPPALIPFLILVETISILIRPLTLTVRLIANISAGHIVMSLIANCLVSLTSAALVSMFLLNVGYTLFEVFVCVIQAYIFTLLVKLYAEEHPPVKK</sequence>
<evidence type="ECO:0000256" key="5">
    <source>
        <dbReference type="ARBA" id="ARBA00022692"/>
    </source>
</evidence>
<evidence type="ECO:0000256" key="10">
    <source>
        <dbReference type="ARBA" id="ARBA00023310"/>
    </source>
</evidence>
<keyword evidence="5 12" id="KW-0812">Transmembrane</keyword>
<evidence type="ECO:0000256" key="3">
    <source>
        <dbReference type="ARBA" id="ARBA00022448"/>
    </source>
</evidence>
<keyword evidence="13" id="KW-0496">Mitochondrion</keyword>
<dbReference type="GO" id="GO:0005743">
    <property type="term" value="C:mitochondrial inner membrane"/>
    <property type="evidence" value="ECO:0007669"/>
    <property type="project" value="UniProtKB-SubCell"/>
</dbReference>
<protein>
    <recommendedName>
        <fullName evidence="11">ATP synthase subunit a</fullName>
    </recommendedName>
</protein>
<evidence type="ECO:0000256" key="12">
    <source>
        <dbReference type="SAM" id="Phobius"/>
    </source>
</evidence>
<dbReference type="AlphaFoldDB" id="A0A059Q546"/>
<accession>A0A059Q546</accession>
<dbReference type="InterPro" id="IPR000568">
    <property type="entry name" value="ATP_synth_F0_asu"/>
</dbReference>
<comment type="similarity">
    <text evidence="2">Belongs to the ATPase A chain family.</text>
</comment>
<evidence type="ECO:0000256" key="11">
    <source>
        <dbReference type="RuleBase" id="RU004450"/>
    </source>
</evidence>
<feature type="transmembrane region" description="Helical" evidence="12">
    <location>
        <begin position="61"/>
        <end position="88"/>
    </location>
</feature>
<evidence type="ECO:0000256" key="1">
    <source>
        <dbReference type="ARBA" id="ARBA00004141"/>
    </source>
</evidence>
<dbReference type="SUPFAM" id="SSF81336">
    <property type="entry name" value="F1F0 ATP synthase subunit A"/>
    <property type="match status" value="1"/>
</dbReference>
<feature type="transmembrane region" description="Helical" evidence="12">
    <location>
        <begin position="20"/>
        <end position="40"/>
    </location>
</feature>
<evidence type="ECO:0000256" key="2">
    <source>
        <dbReference type="ARBA" id="ARBA00006810"/>
    </source>
</evidence>
<reference evidence="13" key="1">
    <citation type="submission" date="2013-05" db="EMBL/GenBank/DDBJ databases">
        <title>Complete mitochondrial genome of Aplysia kurodai (Gastropoda, Aplysiidae).</title>
        <authorList>
            <person name="Jun J."/>
        </authorList>
    </citation>
    <scope>NUCLEOTIDE SEQUENCE</scope>
</reference>
<organism evidence="13">
    <name type="scientific">Aplysia kurodai</name>
    <name type="common">Kuroda's sea hare</name>
    <dbReference type="NCBI Taxonomy" id="6501"/>
    <lineage>
        <taxon>Eukaryota</taxon>
        <taxon>Metazoa</taxon>
        <taxon>Spiralia</taxon>
        <taxon>Lophotrochozoa</taxon>
        <taxon>Mollusca</taxon>
        <taxon>Gastropoda</taxon>
        <taxon>Heterobranchia</taxon>
        <taxon>Euthyneura</taxon>
        <taxon>Tectipleura</taxon>
        <taxon>Aplysiida</taxon>
        <taxon>Aplysioidea</taxon>
        <taxon>Aplysiidae</taxon>
        <taxon>Aplysia</taxon>
    </lineage>
</organism>
<dbReference type="CDD" id="cd00310">
    <property type="entry name" value="ATP-synt_Fo_a_6"/>
    <property type="match status" value="1"/>
</dbReference>
<dbReference type="RefSeq" id="YP_009040292.1">
    <property type="nucleotide sequence ID" value="NC_024260.1"/>
</dbReference>
<keyword evidence="10" id="KW-0066">ATP synthesis</keyword>
<dbReference type="PROSITE" id="PS00449">
    <property type="entry name" value="ATPASE_A"/>
    <property type="match status" value="1"/>
</dbReference>
<evidence type="ECO:0000256" key="9">
    <source>
        <dbReference type="ARBA" id="ARBA00023136"/>
    </source>
</evidence>
<dbReference type="CTD" id="4508"/>